<accession>A0A815L232</accession>
<evidence type="ECO:0000313" key="4">
    <source>
        <dbReference type="EMBL" id="CAF4296473.1"/>
    </source>
</evidence>
<evidence type="ECO:0000313" key="1">
    <source>
        <dbReference type="EMBL" id="CAF1342297.1"/>
    </source>
</evidence>
<dbReference type="Proteomes" id="UP000677228">
    <property type="component" value="Unassembled WGS sequence"/>
</dbReference>
<keyword evidence="5" id="KW-1185">Reference proteome</keyword>
<evidence type="ECO:0000313" key="5">
    <source>
        <dbReference type="Proteomes" id="UP000663829"/>
    </source>
</evidence>
<evidence type="ECO:0000313" key="2">
    <source>
        <dbReference type="EMBL" id="CAF1404143.1"/>
    </source>
</evidence>
<dbReference type="EMBL" id="CAJOBA010043698">
    <property type="protein sequence ID" value="CAF4153430.1"/>
    <property type="molecule type" value="Genomic_DNA"/>
</dbReference>
<gene>
    <name evidence="2" type="ORF">GPM918_LOCUS33340</name>
    <name evidence="1" type="ORF">OVA965_LOCUS30400</name>
    <name evidence="4" type="ORF">SRO942_LOCUS34025</name>
    <name evidence="3" type="ORF">TMI583_LOCUS31202</name>
</gene>
<name>A0A815L232_9BILA</name>
<evidence type="ECO:0000313" key="3">
    <source>
        <dbReference type="EMBL" id="CAF4153430.1"/>
    </source>
</evidence>
<dbReference type="Proteomes" id="UP000682733">
    <property type="component" value="Unassembled WGS sequence"/>
</dbReference>
<dbReference type="EMBL" id="CAJNOK010022069">
    <property type="protein sequence ID" value="CAF1342297.1"/>
    <property type="molecule type" value="Genomic_DNA"/>
</dbReference>
<dbReference type="AlphaFoldDB" id="A0A815L232"/>
<reference evidence="2" key="1">
    <citation type="submission" date="2021-02" db="EMBL/GenBank/DDBJ databases">
        <authorList>
            <person name="Nowell W R."/>
        </authorList>
    </citation>
    <scope>NUCLEOTIDE SEQUENCE</scope>
</reference>
<dbReference type="Proteomes" id="UP000663829">
    <property type="component" value="Unassembled WGS sequence"/>
</dbReference>
<dbReference type="EMBL" id="CAJNOQ010017663">
    <property type="protein sequence ID" value="CAF1404143.1"/>
    <property type="molecule type" value="Genomic_DNA"/>
</dbReference>
<comment type="caution">
    <text evidence="2">The sequence shown here is derived from an EMBL/GenBank/DDBJ whole genome shotgun (WGS) entry which is preliminary data.</text>
</comment>
<dbReference type="EMBL" id="CAJOBC010083088">
    <property type="protein sequence ID" value="CAF4296473.1"/>
    <property type="molecule type" value="Genomic_DNA"/>
</dbReference>
<proteinExistence type="predicted"/>
<organism evidence="2 5">
    <name type="scientific">Didymodactylos carnosus</name>
    <dbReference type="NCBI Taxonomy" id="1234261"/>
    <lineage>
        <taxon>Eukaryota</taxon>
        <taxon>Metazoa</taxon>
        <taxon>Spiralia</taxon>
        <taxon>Gnathifera</taxon>
        <taxon>Rotifera</taxon>
        <taxon>Eurotatoria</taxon>
        <taxon>Bdelloidea</taxon>
        <taxon>Philodinida</taxon>
        <taxon>Philodinidae</taxon>
        <taxon>Didymodactylos</taxon>
    </lineage>
</organism>
<sequence length="125" mass="14088">MVSSLNEKCVAIVALDTAEKKTTVLQSVCNSPPIYLDDPNLINDPKIQTFVKKYAIEHISTTHNLPFVKVDITNVQTNGDKYKIDFTGQVKYENGGTDRKITKCQIILNNQKLLLESICIRYLSL</sequence>
<protein>
    <submittedName>
        <fullName evidence="2">Uncharacterized protein</fullName>
    </submittedName>
</protein>
<dbReference type="Proteomes" id="UP000681722">
    <property type="component" value="Unassembled WGS sequence"/>
</dbReference>